<protein>
    <submittedName>
        <fullName evidence="2">Uncharacterized protein</fullName>
    </submittedName>
</protein>
<keyword evidence="1" id="KW-1185">Reference proteome</keyword>
<evidence type="ECO:0000313" key="2">
    <source>
        <dbReference type="WBParaSite" id="nRc.2.0.1.t42293-RA"/>
    </source>
</evidence>
<dbReference type="AlphaFoldDB" id="A0A915KVW4"/>
<dbReference type="Proteomes" id="UP000887565">
    <property type="component" value="Unplaced"/>
</dbReference>
<dbReference type="WBParaSite" id="nRc.2.0.1.t42293-RA">
    <property type="protein sequence ID" value="nRc.2.0.1.t42293-RA"/>
    <property type="gene ID" value="nRc.2.0.1.g42293"/>
</dbReference>
<accession>A0A915KVW4</accession>
<evidence type="ECO:0000313" key="1">
    <source>
        <dbReference type="Proteomes" id="UP000887565"/>
    </source>
</evidence>
<sequence>MFKALAETLRRLEIKIVRFYAFCQKNHCFYGRDFVPLLEFVDRTCHRLEYLSCFVLQTDVQDKQIKFENLSLRTLCLEG</sequence>
<organism evidence="1 2">
    <name type="scientific">Romanomermis culicivorax</name>
    <name type="common">Nematode worm</name>
    <dbReference type="NCBI Taxonomy" id="13658"/>
    <lineage>
        <taxon>Eukaryota</taxon>
        <taxon>Metazoa</taxon>
        <taxon>Ecdysozoa</taxon>
        <taxon>Nematoda</taxon>
        <taxon>Enoplea</taxon>
        <taxon>Dorylaimia</taxon>
        <taxon>Mermithida</taxon>
        <taxon>Mermithoidea</taxon>
        <taxon>Mermithidae</taxon>
        <taxon>Romanomermis</taxon>
    </lineage>
</organism>
<reference evidence="2" key="1">
    <citation type="submission" date="2022-11" db="UniProtKB">
        <authorList>
            <consortium name="WormBaseParasite"/>
        </authorList>
    </citation>
    <scope>IDENTIFICATION</scope>
</reference>
<proteinExistence type="predicted"/>
<name>A0A915KVW4_ROMCU</name>